<gene>
    <name evidence="4" type="ORF">GCM10011332_07440</name>
</gene>
<evidence type="ECO:0000259" key="3">
    <source>
        <dbReference type="Pfam" id="PF20072"/>
    </source>
</evidence>
<comment type="caution">
    <text evidence="4">The sequence shown here is derived from an EMBL/GenBank/DDBJ whole genome shotgun (WGS) entry which is preliminary data.</text>
</comment>
<dbReference type="EMBL" id="BMHV01000004">
    <property type="protein sequence ID" value="GGF56441.1"/>
    <property type="molecule type" value="Genomic_DNA"/>
</dbReference>
<feature type="coiled-coil region" evidence="1">
    <location>
        <begin position="22"/>
        <end position="91"/>
    </location>
</feature>
<evidence type="ECO:0000313" key="5">
    <source>
        <dbReference type="Proteomes" id="UP000632498"/>
    </source>
</evidence>
<dbReference type="Proteomes" id="UP000632498">
    <property type="component" value="Unassembled WGS sequence"/>
</dbReference>
<dbReference type="Pfam" id="PF20072">
    <property type="entry name" value="DUF6468"/>
    <property type="match status" value="1"/>
</dbReference>
<keyword evidence="5" id="KW-1185">Reference proteome</keyword>
<proteinExistence type="predicted"/>
<evidence type="ECO:0000256" key="2">
    <source>
        <dbReference type="SAM" id="MobiDB-lite"/>
    </source>
</evidence>
<protein>
    <recommendedName>
        <fullName evidence="3">DUF6468 domain-containing protein</fullName>
    </recommendedName>
</protein>
<evidence type="ECO:0000256" key="1">
    <source>
        <dbReference type="SAM" id="Coils"/>
    </source>
</evidence>
<dbReference type="InterPro" id="IPR045531">
    <property type="entry name" value="DUF6468"/>
</dbReference>
<keyword evidence="1" id="KW-0175">Coiled coil</keyword>
<feature type="domain" description="DUF6468" evidence="3">
    <location>
        <begin position="32"/>
        <end position="107"/>
    </location>
</feature>
<reference evidence="4" key="2">
    <citation type="submission" date="2020-09" db="EMBL/GenBank/DDBJ databases">
        <authorList>
            <person name="Sun Q."/>
            <person name="Zhou Y."/>
        </authorList>
    </citation>
    <scope>NUCLEOTIDE SEQUENCE</scope>
    <source>
        <strain evidence="4">CGMCC 1.15254</strain>
    </source>
</reference>
<reference evidence="4" key="1">
    <citation type="journal article" date="2014" name="Int. J. Syst. Evol. Microbiol.">
        <title>Complete genome sequence of Corynebacterium casei LMG S-19264T (=DSM 44701T), isolated from a smear-ripened cheese.</title>
        <authorList>
            <consortium name="US DOE Joint Genome Institute (JGI-PGF)"/>
            <person name="Walter F."/>
            <person name="Albersmeier A."/>
            <person name="Kalinowski J."/>
            <person name="Ruckert C."/>
        </authorList>
    </citation>
    <scope>NUCLEOTIDE SEQUENCE</scope>
    <source>
        <strain evidence="4">CGMCC 1.15254</strain>
    </source>
</reference>
<dbReference type="AlphaFoldDB" id="A0A917F9Z1"/>
<sequence>MPFALLLDILIAILLIATIAYAVMLNRRLSQLRQDQSELETLANQFNDATLRAEESIHKLTGSADDMKRDVQDTLRKAEALRDDLNFLIERAGVSADKLEEKVRNNRPEPPAYSGKKVKDTVVPPGKDKPQASVQQAEKEDEEEFKPKTDAERELLKALESVR</sequence>
<name>A0A917F9Z1_9PROT</name>
<dbReference type="RefSeq" id="WP_188661772.1">
    <property type="nucleotide sequence ID" value="NZ_BMHV01000004.1"/>
</dbReference>
<feature type="region of interest" description="Disordered" evidence="2">
    <location>
        <begin position="98"/>
        <end position="151"/>
    </location>
</feature>
<organism evidence="4 5">
    <name type="scientific">Terasakiella brassicae</name>
    <dbReference type="NCBI Taxonomy" id="1634917"/>
    <lineage>
        <taxon>Bacteria</taxon>
        <taxon>Pseudomonadati</taxon>
        <taxon>Pseudomonadota</taxon>
        <taxon>Alphaproteobacteria</taxon>
        <taxon>Rhodospirillales</taxon>
        <taxon>Terasakiellaceae</taxon>
        <taxon>Terasakiella</taxon>
    </lineage>
</organism>
<feature type="compositionally biased region" description="Basic and acidic residues" evidence="2">
    <location>
        <begin position="98"/>
        <end position="107"/>
    </location>
</feature>
<evidence type="ECO:0000313" key="4">
    <source>
        <dbReference type="EMBL" id="GGF56441.1"/>
    </source>
</evidence>
<accession>A0A917F9Z1</accession>